<organism evidence="3 4">
    <name type="scientific">Slackia equolifaciens</name>
    <dbReference type="NCBI Taxonomy" id="498718"/>
    <lineage>
        <taxon>Bacteria</taxon>
        <taxon>Bacillati</taxon>
        <taxon>Actinomycetota</taxon>
        <taxon>Coriobacteriia</taxon>
        <taxon>Eggerthellales</taxon>
        <taxon>Eggerthellaceae</taxon>
        <taxon>Slackia</taxon>
    </lineage>
</organism>
<accession>A0A3N0B0I5</accession>
<sequence>MGILDDLSSAFSKAQAGATRFADSASLKFKLGEADRKRRDYMAQLGESLYGMVCADPALRTGREEILAGIAQCEADKAQAQAELDRIAKEAAEAKVTTLVCPNCGGTLVQGASFCPVCGSQVAAGQPAQPQAAPAAQQPAYTQAQPQAAQAPQQPAQPAAPQQPAQQPGAAPQPAQAASAQEQSYEVPEK</sequence>
<feature type="compositionally biased region" description="Low complexity" evidence="2">
    <location>
        <begin position="129"/>
        <end position="181"/>
    </location>
</feature>
<proteinExistence type="predicted"/>
<reference evidence="4" key="1">
    <citation type="submission" date="2018-05" db="EMBL/GenBank/DDBJ databases">
        <title>Genome Sequencing of selected type strains of the family Eggerthellaceae.</title>
        <authorList>
            <person name="Danylec N."/>
            <person name="Stoll D.A."/>
            <person name="Doetsch A."/>
            <person name="Huch M."/>
        </authorList>
    </citation>
    <scope>NUCLEOTIDE SEQUENCE [LARGE SCALE GENOMIC DNA]</scope>
    <source>
        <strain evidence="4">DSM 24851</strain>
    </source>
</reference>
<keyword evidence="1" id="KW-0175">Coiled coil</keyword>
<evidence type="ECO:0000256" key="1">
    <source>
        <dbReference type="SAM" id="Coils"/>
    </source>
</evidence>
<dbReference type="EMBL" id="QIBX01000005">
    <property type="protein sequence ID" value="RNL40627.1"/>
    <property type="molecule type" value="Genomic_DNA"/>
</dbReference>
<dbReference type="RefSeq" id="WP_123208553.1">
    <property type="nucleotide sequence ID" value="NZ_QIBX01000005.1"/>
</dbReference>
<dbReference type="OrthoDB" id="3194878at2"/>
<dbReference type="Proteomes" id="UP000269591">
    <property type="component" value="Unassembled WGS sequence"/>
</dbReference>
<name>A0A3N0B0I5_9ACTN</name>
<evidence type="ECO:0000256" key="2">
    <source>
        <dbReference type="SAM" id="MobiDB-lite"/>
    </source>
</evidence>
<evidence type="ECO:0008006" key="5">
    <source>
        <dbReference type="Google" id="ProtNLM"/>
    </source>
</evidence>
<evidence type="ECO:0000313" key="3">
    <source>
        <dbReference type="EMBL" id="RNL40627.1"/>
    </source>
</evidence>
<feature type="region of interest" description="Disordered" evidence="2">
    <location>
        <begin position="129"/>
        <end position="190"/>
    </location>
</feature>
<gene>
    <name evidence="3" type="ORF">DMP06_04490</name>
</gene>
<evidence type="ECO:0000313" key="4">
    <source>
        <dbReference type="Proteomes" id="UP000269591"/>
    </source>
</evidence>
<keyword evidence="4" id="KW-1185">Reference proteome</keyword>
<comment type="caution">
    <text evidence="3">The sequence shown here is derived from an EMBL/GenBank/DDBJ whole genome shotgun (WGS) entry which is preliminary data.</text>
</comment>
<dbReference type="AlphaFoldDB" id="A0A3N0B0I5"/>
<feature type="coiled-coil region" evidence="1">
    <location>
        <begin position="70"/>
        <end position="97"/>
    </location>
</feature>
<protein>
    <recommendedName>
        <fullName evidence="5">Zinc ribbon domain-containing protein</fullName>
    </recommendedName>
</protein>